<dbReference type="EMBL" id="CYRY02007949">
    <property type="protein sequence ID" value="VCW76834.1"/>
    <property type="molecule type" value="Genomic_DNA"/>
</dbReference>
<reference evidence="2 3" key="1">
    <citation type="submission" date="2018-10" db="EMBL/GenBank/DDBJ databases">
        <authorList>
            <person name="Ekblom R."/>
            <person name="Jareborg N."/>
        </authorList>
    </citation>
    <scope>NUCLEOTIDE SEQUENCE [LARGE SCALE GENOMIC DNA]</scope>
    <source>
        <tissue evidence="2">Muscle</tissue>
    </source>
</reference>
<accession>A0A9X9LMK8</accession>
<name>A0A9X9LMK8_GULGU</name>
<keyword evidence="3" id="KW-1185">Reference proteome</keyword>
<evidence type="ECO:0000256" key="1">
    <source>
        <dbReference type="SAM" id="MobiDB-lite"/>
    </source>
</evidence>
<feature type="compositionally biased region" description="Pro residues" evidence="1">
    <location>
        <begin position="1"/>
        <end position="11"/>
    </location>
</feature>
<dbReference type="AlphaFoldDB" id="A0A9X9LMK8"/>
<gene>
    <name evidence="2" type="ORF">BN2614_LOCUS1</name>
</gene>
<comment type="caution">
    <text evidence="2">The sequence shown here is derived from an EMBL/GenBank/DDBJ whole genome shotgun (WGS) entry which is preliminary data.</text>
</comment>
<proteinExistence type="predicted"/>
<organism evidence="2 3">
    <name type="scientific">Gulo gulo</name>
    <name type="common">Wolverine</name>
    <name type="synonym">Gluton</name>
    <dbReference type="NCBI Taxonomy" id="48420"/>
    <lineage>
        <taxon>Eukaryota</taxon>
        <taxon>Metazoa</taxon>
        <taxon>Chordata</taxon>
        <taxon>Craniata</taxon>
        <taxon>Vertebrata</taxon>
        <taxon>Euteleostomi</taxon>
        <taxon>Mammalia</taxon>
        <taxon>Eutheria</taxon>
        <taxon>Laurasiatheria</taxon>
        <taxon>Carnivora</taxon>
        <taxon>Caniformia</taxon>
        <taxon>Musteloidea</taxon>
        <taxon>Mustelidae</taxon>
        <taxon>Guloninae</taxon>
        <taxon>Gulo</taxon>
    </lineage>
</organism>
<feature type="region of interest" description="Disordered" evidence="1">
    <location>
        <begin position="1"/>
        <end position="53"/>
    </location>
</feature>
<protein>
    <submittedName>
        <fullName evidence="2">Uncharacterized protein</fullName>
    </submittedName>
</protein>
<feature type="non-terminal residue" evidence="2">
    <location>
        <position position="1"/>
    </location>
</feature>
<dbReference type="Proteomes" id="UP000269945">
    <property type="component" value="Unassembled WGS sequence"/>
</dbReference>
<evidence type="ECO:0000313" key="3">
    <source>
        <dbReference type="Proteomes" id="UP000269945"/>
    </source>
</evidence>
<evidence type="ECO:0000313" key="2">
    <source>
        <dbReference type="EMBL" id="VCW76834.1"/>
    </source>
</evidence>
<sequence length="94" mass="9665">VPSLSPRPGPNPSSDAPAAEHQSLPAAPEGLENPERATLEANHVPASSLPPRPLLQVLPKVRLCLHITGNKLNDSLNLVTGQAVGDVSSGSPGR</sequence>